<name>A0A0A9B3C9_ARUDO</name>
<proteinExistence type="predicted"/>
<evidence type="ECO:0000313" key="1">
    <source>
        <dbReference type="EMBL" id="JAD58509.1"/>
    </source>
</evidence>
<protein>
    <submittedName>
        <fullName evidence="1">Uncharacterized protein</fullName>
    </submittedName>
</protein>
<sequence length="43" mass="5340">MFMFSHFSQTMVLLLQRKHRSHTQEMILNQNHQYRAQTKQHIN</sequence>
<accession>A0A0A9B3C9</accession>
<dbReference type="AlphaFoldDB" id="A0A0A9B3C9"/>
<reference evidence="1" key="1">
    <citation type="submission" date="2014-09" db="EMBL/GenBank/DDBJ databases">
        <authorList>
            <person name="Magalhaes I.L.F."/>
            <person name="Oliveira U."/>
            <person name="Santos F.R."/>
            <person name="Vidigal T.H.D.A."/>
            <person name="Brescovit A.D."/>
            <person name="Santos A.J."/>
        </authorList>
    </citation>
    <scope>NUCLEOTIDE SEQUENCE</scope>
    <source>
        <tissue evidence="1">Shoot tissue taken approximately 20 cm above the soil surface</tissue>
    </source>
</reference>
<organism evidence="1">
    <name type="scientific">Arundo donax</name>
    <name type="common">Giant reed</name>
    <name type="synonym">Donax arundinaceus</name>
    <dbReference type="NCBI Taxonomy" id="35708"/>
    <lineage>
        <taxon>Eukaryota</taxon>
        <taxon>Viridiplantae</taxon>
        <taxon>Streptophyta</taxon>
        <taxon>Embryophyta</taxon>
        <taxon>Tracheophyta</taxon>
        <taxon>Spermatophyta</taxon>
        <taxon>Magnoliopsida</taxon>
        <taxon>Liliopsida</taxon>
        <taxon>Poales</taxon>
        <taxon>Poaceae</taxon>
        <taxon>PACMAD clade</taxon>
        <taxon>Arundinoideae</taxon>
        <taxon>Arundineae</taxon>
        <taxon>Arundo</taxon>
    </lineage>
</organism>
<reference evidence="1" key="2">
    <citation type="journal article" date="2015" name="Data Brief">
        <title>Shoot transcriptome of the giant reed, Arundo donax.</title>
        <authorList>
            <person name="Barrero R.A."/>
            <person name="Guerrero F.D."/>
            <person name="Moolhuijzen P."/>
            <person name="Goolsby J.A."/>
            <person name="Tidwell J."/>
            <person name="Bellgard S.E."/>
            <person name="Bellgard M.I."/>
        </authorList>
    </citation>
    <scope>NUCLEOTIDE SEQUENCE</scope>
    <source>
        <tissue evidence="1">Shoot tissue taken approximately 20 cm above the soil surface</tissue>
    </source>
</reference>
<dbReference type="EMBL" id="GBRH01239386">
    <property type="protein sequence ID" value="JAD58509.1"/>
    <property type="molecule type" value="Transcribed_RNA"/>
</dbReference>